<dbReference type="Proteomes" id="UP000192923">
    <property type="component" value="Unassembled WGS sequence"/>
</dbReference>
<dbReference type="InterPro" id="IPR021686">
    <property type="entry name" value="DUF3268"/>
</dbReference>
<keyword evidence="2" id="KW-1185">Reference proteome</keyword>
<evidence type="ECO:0000313" key="1">
    <source>
        <dbReference type="EMBL" id="SMF96075.1"/>
    </source>
</evidence>
<dbReference type="RefSeq" id="WP_085214843.1">
    <property type="nucleotide sequence ID" value="NZ_FXAM01000001.1"/>
</dbReference>
<dbReference type="OrthoDB" id="1028010at2"/>
<dbReference type="EMBL" id="FXAM01000001">
    <property type="protein sequence ID" value="SMF96075.1"/>
    <property type="molecule type" value="Genomic_DNA"/>
</dbReference>
<sequence length="150" mass="16957">MSAPAKKTPWNPSRKAMARVSNPLPAPEQCPYCGGPVQIVNNGEIYGRVYGEWPWAYLCRPCDAYVGMHPFTHIPLGTLADRETREARKSAKAPFEALHRSRLMDRDTAYRLLAERLGIPQAECHFGWFDPDLCARAKQAAESILREYLP</sequence>
<accession>A0A1Y6D8E6</accession>
<protein>
    <submittedName>
        <fullName evidence="1">Uncharacterized protein</fullName>
    </submittedName>
</protein>
<gene>
    <name evidence="1" type="ORF">SAMN02949497_3456</name>
</gene>
<name>A0A1Y6D8E6_9GAMM</name>
<reference evidence="1 2" key="1">
    <citation type="submission" date="2016-12" db="EMBL/GenBank/DDBJ databases">
        <authorList>
            <person name="Song W.-J."/>
            <person name="Kurnit D.M."/>
        </authorList>
    </citation>
    <scope>NUCLEOTIDE SEQUENCE [LARGE SCALE GENOMIC DNA]</scope>
    <source>
        <strain evidence="1 2">175</strain>
    </source>
</reference>
<dbReference type="STRING" id="1760988.SAMN02949497_3456"/>
<organism evidence="1 2">
    <name type="scientific">Methylomagnum ishizawai</name>
    <dbReference type="NCBI Taxonomy" id="1760988"/>
    <lineage>
        <taxon>Bacteria</taxon>
        <taxon>Pseudomonadati</taxon>
        <taxon>Pseudomonadota</taxon>
        <taxon>Gammaproteobacteria</taxon>
        <taxon>Methylococcales</taxon>
        <taxon>Methylococcaceae</taxon>
        <taxon>Methylomagnum</taxon>
    </lineage>
</organism>
<evidence type="ECO:0000313" key="2">
    <source>
        <dbReference type="Proteomes" id="UP000192923"/>
    </source>
</evidence>
<dbReference type="AlphaFoldDB" id="A0A1Y6D8E6"/>
<dbReference type="Pfam" id="PF11672">
    <property type="entry name" value="DUF3268"/>
    <property type="match status" value="1"/>
</dbReference>
<proteinExistence type="predicted"/>